<dbReference type="eggNOG" id="ENOG502QU12">
    <property type="taxonomic scope" value="Eukaryota"/>
</dbReference>
<dbReference type="Pfam" id="PF24564">
    <property type="entry name" value="DUF7605"/>
    <property type="match status" value="1"/>
</dbReference>
<name>A0A066XN53_COLSU</name>
<organism evidence="4 5">
    <name type="scientific">Colletotrichum sublineola</name>
    <name type="common">Sorghum anthracnose fungus</name>
    <dbReference type="NCBI Taxonomy" id="1173701"/>
    <lineage>
        <taxon>Eukaryota</taxon>
        <taxon>Fungi</taxon>
        <taxon>Dikarya</taxon>
        <taxon>Ascomycota</taxon>
        <taxon>Pezizomycotina</taxon>
        <taxon>Sordariomycetes</taxon>
        <taxon>Hypocreomycetidae</taxon>
        <taxon>Glomerellales</taxon>
        <taxon>Glomerellaceae</taxon>
        <taxon>Colletotrichum</taxon>
        <taxon>Colletotrichum graminicola species complex</taxon>
    </lineage>
</organism>
<dbReference type="EMBL" id="JMSE01000325">
    <property type="protein sequence ID" value="KDN70628.1"/>
    <property type="molecule type" value="Genomic_DNA"/>
</dbReference>
<keyword evidence="5" id="KW-1185">Reference proteome</keyword>
<feature type="domain" description="Dynamin N-terminal" evidence="2">
    <location>
        <begin position="104"/>
        <end position="334"/>
    </location>
</feature>
<dbReference type="PANTHER" id="PTHR36681:SF3">
    <property type="entry name" value="NUCLEAR GTPASE, GERMINAL CENTER-ASSOCIATED, TANDEM DUPLICATE 3"/>
    <property type="match status" value="1"/>
</dbReference>
<evidence type="ECO:0000259" key="2">
    <source>
        <dbReference type="Pfam" id="PF00350"/>
    </source>
</evidence>
<evidence type="ECO:0000256" key="1">
    <source>
        <dbReference type="SAM" id="MobiDB-lite"/>
    </source>
</evidence>
<dbReference type="SUPFAM" id="SSF52540">
    <property type="entry name" value="P-loop containing nucleoside triphosphate hydrolases"/>
    <property type="match status" value="1"/>
</dbReference>
<feature type="region of interest" description="Disordered" evidence="1">
    <location>
        <begin position="403"/>
        <end position="458"/>
    </location>
</feature>
<evidence type="ECO:0008006" key="6">
    <source>
        <dbReference type="Google" id="ProtNLM"/>
    </source>
</evidence>
<dbReference type="PANTHER" id="PTHR36681">
    <property type="entry name" value="NUCLEAR GTPASE, GERMINAL CENTER-ASSOCIATED, TANDEM DUPLICATE 3"/>
    <property type="match status" value="1"/>
</dbReference>
<proteinExistence type="predicted"/>
<evidence type="ECO:0000313" key="4">
    <source>
        <dbReference type="EMBL" id="KDN70628.1"/>
    </source>
</evidence>
<reference evidence="5" key="1">
    <citation type="journal article" date="2014" name="Genome Announc.">
        <title>Draft genome sequence of Colletotrichum sublineola, a destructive pathogen of cultivated sorghum.</title>
        <authorList>
            <person name="Baroncelli R."/>
            <person name="Sanz-Martin J.M."/>
            <person name="Rech G.E."/>
            <person name="Sukno S.A."/>
            <person name="Thon M.R."/>
        </authorList>
    </citation>
    <scope>NUCLEOTIDE SEQUENCE [LARGE SCALE GENOMIC DNA]</scope>
    <source>
        <strain evidence="5">TX430BB</strain>
    </source>
</reference>
<dbReference type="Gene3D" id="3.40.50.300">
    <property type="entry name" value="P-loop containing nucleotide triphosphate hydrolases"/>
    <property type="match status" value="1"/>
</dbReference>
<comment type="caution">
    <text evidence="4">The sequence shown here is derived from an EMBL/GenBank/DDBJ whole genome shotgun (WGS) entry which is preliminary data.</text>
</comment>
<dbReference type="Proteomes" id="UP000027238">
    <property type="component" value="Unassembled WGS sequence"/>
</dbReference>
<dbReference type="STRING" id="1173701.A0A066XN53"/>
<evidence type="ECO:0000259" key="3">
    <source>
        <dbReference type="Pfam" id="PF24564"/>
    </source>
</evidence>
<dbReference type="Pfam" id="PF00350">
    <property type="entry name" value="Dynamin_N"/>
    <property type="match status" value="1"/>
</dbReference>
<dbReference type="InterPro" id="IPR056024">
    <property type="entry name" value="DUF7605"/>
</dbReference>
<dbReference type="InterPro" id="IPR027417">
    <property type="entry name" value="P-loop_NTPase"/>
</dbReference>
<dbReference type="OrthoDB" id="3598281at2759"/>
<sequence length="901" mass="101354">MAHAIGLTAVKTEYDGNFGLPSSQVQQRTLVFSHLDKMRRVKDPEHWEQLTQRVLPILDDIELVCKKITSSRTLQQAVKDTAAGWIQQIHDIHKEAERRTETRVGVVGNTGDGKSSTINALLDEENLLPTNCMRACTAVATEVWYNHDDGEEYPYRAEVEFISRDEWVREVGILLKDLATADGITEDNMDENSDAAKALAKIRAVYPFLDCEMLVSIASSQLVDHPNVQHVLGTTMTMKAPTASELRKQIDPFINSNDKDDDTAAHWPLVKVVRIFLKSQVLSNGLTIVDLPGHQDWDAARAAVAAQYLKACAGIWIVAPINRAVDNKTAKDLMCTSIKRQIRLDGSYSALTIVCSKTDDMNLNSAMESLGSKLDKATMQTWKDANECGRQIKALERDLSLLRKSRDVTQGPDANGGKERQAKRARTVPSTRHVETHGIPELANENEQNDTEVSEADKKEQELYELKLRKKDLMDEVFSQCIKKRNELSRQAVRRHLAKSFKDLDRQVAAFKPDDETPRDYEDMSRQTPVFCTSSQVYQELHGIILSDNDSKPGYETEEDTEIPQLQAHAQKMTEELRITKHKEVLSGICQLLNSIAIWAQDSAGSAITIDSATLKTYLQIFEANLKGDIESCMDQLHSETQTSLYAEMARLSSIATAQADGVAKNWQTMNYGTFKAACRRGGVWRDSDFSEELLQPIKDGIAITWENFFQFSIPSLLDNFSATAIQRLTAFHDNIVKRLGSHEYEELQAAAQLDQQLNIHKDRIMRLATQSRVDIDQAQKDASRLLNPAVEDVMTPGYHLCLTINGQGMLKRMATAIQNYVRKNKVAMFRKAVGDVKHRLKEGTKLVDEHMSAQVEAIAMTMKSDYMLALAERQKSARRLESSFKRSMMKVLKGAEIQFA</sequence>
<gene>
    <name evidence="4" type="ORF">CSUB01_04489</name>
</gene>
<dbReference type="HOGENOM" id="CLU_005249_4_1_1"/>
<protein>
    <recommendedName>
        <fullName evidence="6">Tat pathway signal sequence</fullName>
    </recommendedName>
</protein>
<evidence type="ECO:0000313" key="5">
    <source>
        <dbReference type="Proteomes" id="UP000027238"/>
    </source>
</evidence>
<dbReference type="OMA" id="TPRDYED"/>
<accession>A0A066XN53</accession>
<feature type="domain" description="DUF7605" evidence="3">
    <location>
        <begin position="657"/>
        <end position="826"/>
    </location>
</feature>
<dbReference type="InterPro" id="IPR045063">
    <property type="entry name" value="Dynamin_N"/>
</dbReference>
<dbReference type="AlphaFoldDB" id="A0A066XN53"/>